<accession>A0A2P6RUI8</accession>
<gene>
    <name evidence="1" type="ORF">RchiOBHm_Chr2g0129241</name>
</gene>
<evidence type="ECO:0000313" key="2">
    <source>
        <dbReference type="Proteomes" id="UP000238479"/>
    </source>
</evidence>
<dbReference type="EMBL" id="PDCK01000040">
    <property type="protein sequence ID" value="PRQ50089.1"/>
    <property type="molecule type" value="Genomic_DNA"/>
</dbReference>
<evidence type="ECO:0000313" key="1">
    <source>
        <dbReference type="EMBL" id="PRQ50089.1"/>
    </source>
</evidence>
<organism evidence="1 2">
    <name type="scientific">Rosa chinensis</name>
    <name type="common">China rose</name>
    <dbReference type="NCBI Taxonomy" id="74649"/>
    <lineage>
        <taxon>Eukaryota</taxon>
        <taxon>Viridiplantae</taxon>
        <taxon>Streptophyta</taxon>
        <taxon>Embryophyta</taxon>
        <taxon>Tracheophyta</taxon>
        <taxon>Spermatophyta</taxon>
        <taxon>Magnoliopsida</taxon>
        <taxon>eudicotyledons</taxon>
        <taxon>Gunneridae</taxon>
        <taxon>Pentapetalae</taxon>
        <taxon>rosids</taxon>
        <taxon>fabids</taxon>
        <taxon>Rosales</taxon>
        <taxon>Rosaceae</taxon>
        <taxon>Rosoideae</taxon>
        <taxon>Rosoideae incertae sedis</taxon>
        <taxon>Rosa</taxon>
    </lineage>
</organism>
<proteinExistence type="predicted"/>
<reference evidence="1 2" key="1">
    <citation type="journal article" date="2018" name="Nat. Genet.">
        <title>The Rosa genome provides new insights in the design of modern roses.</title>
        <authorList>
            <person name="Bendahmane M."/>
        </authorList>
    </citation>
    <scope>NUCLEOTIDE SEQUENCE [LARGE SCALE GENOMIC DNA]</scope>
    <source>
        <strain evidence="2">cv. Old Blush</strain>
    </source>
</reference>
<dbReference type="Proteomes" id="UP000238479">
    <property type="component" value="Chromosome 2"/>
</dbReference>
<name>A0A2P6RUI8_ROSCH</name>
<protein>
    <submittedName>
        <fullName evidence="1">Uncharacterized protein</fullName>
    </submittedName>
</protein>
<sequence>MRAWNKKLQVQVNQLNMHTMLRCRWKWGNPQYVPREISNFQKWFCIIWLPFVISSSKAQTPGPLSRVET</sequence>
<dbReference type="AlphaFoldDB" id="A0A2P6RUI8"/>
<comment type="caution">
    <text evidence="1">The sequence shown here is derived from an EMBL/GenBank/DDBJ whole genome shotgun (WGS) entry which is preliminary data.</text>
</comment>
<dbReference type="Gramene" id="PRQ50089">
    <property type="protein sequence ID" value="PRQ50089"/>
    <property type="gene ID" value="RchiOBHm_Chr2g0129241"/>
</dbReference>
<keyword evidence="2" id="KW-1185">Reference proteome</keyword>